<comment type="similarity">
    <text evidence="1">Belongs to the Gfo/Idh/MocA family.</text>
</comment>
<dbReference type="STRING" id="1890683.A0A427YX79"/>
<comment type="caution">
    <text evidence="5">The sequence shown here is derived from an EMBL/GenBank/DDBJ whole genome shotgun (WGS) entry which is preliminary data.</text>
</comment>
<evidence type="ECO:0000259" key="4">
    <source>
        <dbReference type="Pfam" id="PF22725"/>
    </source>
</evidence>
<proteinExistence type="inferred from homology"/>
<reference evidence="5 6" key="1">
    <citation type="submission" date="2018-11" db="EMBL/GenBank/DDBJ databases">
        <title>Genome sequence of Saitozyma podzolica DSM 27192.</title>
        <authorList>
            <person name="Aliyu H."/>
            <person name="Gorte O."/>
            <person name="Ochsenreither K."/>
        </authorList>
    </citation>
    <scope>NUCLEOTIDE SEQUENCE [LARGE SCALE GENOMIC DNA]</scope>
    <source>
        <strain evidence="5 6">DSM 27192</strain>
    </source>
</reference>
<evidence type="ECO:0000256" key="2">
    <source>
        <dbReference type="ARBA" id="ARBA00023002"/>
    </source>
</evidence>
<evidence type="ECO:0008006" key="7">
    <source>
        <dbReference type="Google" id="ProtNLM"/>
    </source>
</evidence>
<dbReference type="Pfam" id="PF22725">
    <property type="entry name" value="GFO_IDH_MocA_C3"/>
    <property type="match status" value="1"/>
</dbReference>
<evidence type="ECO:0000313" key="6">
    <source>
        <dbReference type="Proteomes" id="UP000279259"/>
    </source>
</evidence>
<dbReference type="AlphaFoldDB" id="A0A427YX79"/>
<dbReference type="InterPro" id="IPR055170">
    <property type="entry name" value="GFO_IDH_MocA-like_dom"/>
</dbReference>
<dbReference type="Pfam" id="PF01408">
    <property type="entry name" value="GFO_IDH_MocA"/>
    <property type="match status" value="1"/>
</dbReference>
<dbReference type="EMBL" id="RSCD01000001">
    <property type="protein sequence ID" value="RSH95686.1"/>
    <property type="molecule type" value="Genomic_DNA"/>
</dbReference>
<keyword evidence="2" id="KW-0560">Oxidoreductase</keyword>
<evidence type="ECO:0000313" key="5">
    <source>
        <dbReference type="EMBL" id="RSH95686.1"/>
    </source>
</evidence>
<dbReference type="InterPro" id="IPR000683">
    <property type="entry name" value="Gfo/Idh/MocA-like_OxRdtase_N"/>
</dbReference>
<protein>
    <recommendedName>
        <fullName evidence="7">Gfo/Idh/MocA-like oxidoreductase N-terminal domain-containing protein</fullName>
    </recommendedName>
</protein>
<evidence type="ECO:0000259" key="3">
    <source>
        <dbReference type="Pfam" id="PF01408"/>
    </source>
</evidence>
<dbReference type="OrthoDB" id="64915at2759"/>
<feature type="domain" description="GFO/IDH/MocA-like oxidoreductase" evidence="4">
    <location>
        <begin position="142"/>
        <end position="263"/>
    </location>
</feature>
<organism evidence="5 6">
    <name type="scientific">Saitozyma podzolica</name>
    <dbReference type="NCBI Taxonomy" id="1890683"/>
    <lineage>
        <taxon>Eukaryota</taxon>
        <taxon>Fungi</taxon>
        <taxon>Dikarya</taxon>
        <taxon>Basidiomycota</taxon>
        <taxon>Agaricomycotina</taxon>
        <taxon>Tremellomycetes</taxon>
        <taxon>Tremellales</taxon>
        <taxon>Trimorphomycetaceae</taxon>
        <taxon>Saitozyma</taxon>
    </lineage>
</organism>
<dbReference type="Gene3D" id="3.40.50.720">
    <property type="entry name" value="NAD(P)-binding Rossmann-like Domain"/>
    <property type="match status" value="1"/>
</dbReference>
<dbReference type="PANTHER" id="PTHR43708:SF5">
    <property type="entry name" value="CONSERVED EXPRESSED OXIDOREDUCTASE (EUROFUNG)-RELATED"/>
    <property type="match status" value="1"/>
</dbReference>
<dbReference type="SUPFAM" id="SSF55347">
    <property type="entry name" value="Glyceraldehyde-3-phosphate dehydrogenase-like, C-terminal domain"/>
    <property type="match status" value="1"/>
</dbReference>
<dbReference type="Proteomes" id="UP000279259">
    <property type="component" value="Unassembled WGS sequence"/>
</dbReference>
<keyword evidence="6" id="KW-1185">Reference proteome</keyword>
<dbReference type="Gene3D" id="3.30.360.10">
    <property type="entry name" value="Dihydrodipicolinate Reductase, domain 2"/>
    <property type="match status" value="1"/>
</dbReference>
<dbReference type="SUPFAM" id="SSF51735">
    <property type="entry name" value="NAD(P)-binding Rossmann-fold domains"/>
    <property type="match status" value="1"/>
</dbReference>
<dbReference type="InterPro" id="IPR036291">
    <property type="entry name" value="NAD(P)-bd_dom_sf"/>
</dbReference>
<gene>
    <name evidence="5" type="ORF">EHS25_000778</name>
</gene>
<sequence length="373" mass="41228">MSRIKVGIIGYGGSAKVYHLPFILSVPELELHAFLQRSEAPPPTPGSDVPRGQHCTVDFPDVRHYRTAETFFTDEEIELVVICTGPATHAELALQAINAGKNVVVEKPFTCTSAEADEVIQAATRKGVILTVYQNRRYDSDFLALQDVVGRGHLGTISEAEFHHDLPFPAMLTKMTSPERRPGIGMAYTAGSHSIDQALALFGRPRGVTAFYRSLRGIQSDEEDSFTITLSYDTPLLVHIKTNAQTMMDRPLTYFVRGSAGAFVKFGGDVQIKQIREKGMAPGDEGFGEEPEDMWGELTTVERVREGQVGRGGFWVGKVPSGKDGYRKYYRDLVETLRGRKKFAIDPALSRDGIRVIELATQSAKEGRTVRFA</sequence>
<dbReference type="PANTHER" id="PTHR43708">
    <property type="entry name" value="CONSERVED EXPRESSED OXIDOREDUCTASE (EUROFUNG)"/>
    <property type="match status" value="1"/>
</dbReference>
<dbReference type="GO" id="GO:0000166">
    <property type="term" value="F:nucleotide binding"/>
    <property type="evidence" value="ECO:0007669"/>
    <property type="project" value="InterPro"/>
</dbReference>
<feature type="domain" description="Gfo/Idh/MocA-like oxidoreductase N-terminal" evidence="3">
    <location>
        <begin position="4"/>
        <end position="133"/>
    </location>
</feature>
<dbReference type="InterPro" id="IPR051317">
    <property type="entry name" value="Gfo/Idh/MocA_oxidoreduct"/>
</dbReference>
<name>A0A427YX79_9TREE</name>
<accession>A0A427YX79</accession>
<evidence type="ECO:0000256" key="1">
    <source>
        <dbReference type="ARBA" id="ARBA00010928"/>
    </source>
</evidence>
<dbReference type="GO" id="GO:0016491">
    <property type="term" value="F:oxidoreductase activity"/>
    <property type="evidence" value="ECO:0007669"/>
    <property type="project" value="UniProtKB-KW"/>
</dbReference>